<dbReference type="PANTHER" id="PTHR28026:SF9">
    <property type="entry name" value="2-HYDROXY-PALMITIC ACID DIOXYGENASE MPO1"/>
    <property type="match status" value="1"/>
</dbReference>
<accession>A0ABD3S4R2</accession>
<feature type="transmembrane region" description="Helical" evidence="1">
    <location>
        <begin position="23"/>
        <end position="48"/>
    </location>
</feature>
<dbReference type="InterPro" id="IPR009305">
    <property type="entry name" value="Mpo1-like"/>
</dbReference>
<feature type="transmembrane region" description="Helical" evidence="1">
    <location>
        <begin position="60"/>
        <end position="78"/>
    </location>
</feature>
<dbReference type="EMBL" id="JBJXBP010000007">
    <property type="protein sequence ID" value="KAL3819473.1"/>
    <property type="molecule type" value="Genomic_DNA"/>
</dbReference>
<dbReference type="Pfam" id="PF06127">
    <property type="entry name" value="Mpo1-like"/>
    <property type="match status" value="1"/>
</dbReference>
<keyword evidence="1" id="KW-0812">Transmembrane</keyword>
<gene>
    <name evidence="2" type="ORF">ACJIZ3_005326</name>
    <name evidence="3" type="ORF">ACJIZ3_005378</name>
</gene>
<dbReference type="AlphaFoldDB" id="A0ABD3S4R2"/>
<evidence type="ECO:0000313" key="4">
    <source>
        <dbReference type="Proteomes" id="UP001634393"/>
    </source>
</evidence>
<sequence length="244" mass="27896">MGLFDLEKHFAFYGAYHSNPTNIVIHMIFVWPILFTALVLLYFTPPLFKFSSIELGDQSVLILNYGFFLTIIYALYYVGLDKKAGFLAAFLCLICWVGSSFLAHRLGYTLAWKNLALPYVLLKEKLHVWGKCCERAIPNFVYQKGYSCKSLFCLYWGLLVVLVSQLICWTGQFIGHGVFEVIKRAPALLDNLAQAFLMAPFFVLLEGLQSAFGYEPYPGFHARVKAKVDAEIKEWKDKKQNKLS</sequence>
<comment type="caution">
    <text evidence="3">The sequence shown here is derived from an EMBL/GenBank/DDBJ whole genome shotgun (WGS) entry which is preliminary data.</text>
</comment>
<reference evidence="3 4" key="1">
    <citation type="submission" date="2024-12" db="EMBL/GenBank/DDBJ databases">
        <title>The unique morphological basis and parallel evolutionary history of personate flowers in Penstemon.</title>
        <authorList>
            <person name="Depatie T.H."/>
            <person name="Wessinger C.A."/>
        </authorList>
    </citation>
    <scope>NUCLEOTIDE SEQUENCE [LARGE SCALE GENOMIC DNA]</scope>
    <source>
        <strain evidence="3">WTNN_2</strain>
        <tissue evidence="3">Leaf</tissue>
    </source>
</reference>
<evidence type="ECO:0000313" key="3">
    <source>
        <dbReference type="EMBL" id="KAL3819473.1"/>
    </source>
</evidence>
<dbReference type="Proteomes" id="UP001634393">
    <property type="component" value="Unassembled WGS sequence"/>
</dbReference>
<evidence type="ECO:0000313" key="2">
    <source>
        <dbReference type="EMBL" id="KAL3819421.1"/>
    </source>
</evidence>
<protein>
    <submittedName>
        <fullName evidence="3">Uncharacterized protein</fullName>
    </submittedName>
</protein>
<keyword evidence="1" id="KW-1133">Transmembrane helix</keyword>
<keyword evidence="4" id="KW-1185">Reference proteome</keyword>
<evidence type="ECO:0000256" key="1">
    <source>
        <dbReference type="SAM" id="Phobius"/>
    </source>
</evidence>
<keyword evidence="1" id="KW-0472">Membrane</keyword>
<dbReference type="EMBL" id="JBJXBP010000007">
    <property type="protein sequence ID" value="KAL3819421.1"/>
    <property type="molecule type" value="Genomic_DNA"/>
</dbReference>
<feature type="transmembrane region" description="Helical" evidence="1">
    <location>
        <begin position="84"/>
        <end position="103"/>
    </location>
</feature>
<proteinExistence type="predicted"/>
<organism evidence="3 4">
    <name type="scientific">Penstemon smallii</name>
    <dbReference type="NCBI Taxonomy" id="265156"/>
    <lineage>
        <taxon>Eukaryota</taxon>
        <taxon>Viridiplantae</taxon>
        <taxon>Streptophyta</taxon>
        <taxon>Embryophyta</taxon>
        <taxon>Tracheophyta</taxon>
        <taxon>Spermatophyta</taxon>
        <taxon>Magnoliopsida</taxon>
        <taxon>eudicotyledons</taxon>
        <taxon>Gunneridae</taxon>
        <taxon>Pentapetalae</taxon>
        <taxon>asterids</taxon>
        <taxon>lamiids</taxon>
        <taxon>Lamiales</taxon>
        <taxon>Plantaginaceae</taxon>
        <taxon>Cheloneae</taxon>
        <taxon>Penstemon</taxon>
    </lineage>
</organism>
<dbReference type="PANTHER" id="PTHR28026">
    <property type="entry name" value="DUF962 DOMAIN PROTEIN (AFU_ORTHOLOGUE AFUA_8G05310)"/>
    <property type="match status" value="1"/>
</dbReference>
<name>A0ABD3S4R2_9LAMI</name>
<feature type="transmembrane region" description="Helical" evidence="1">
    <location>
        <begin position="152"/>
        <end position="175"/>
    </location>
</feature>